<dbReference type="Pfam" id="PF00617">
    <property type="entry name" value="RasGEF"/>
    <property type="match status" value="1"/>
</dbReference>
<name>A0A9P5VJN1_9FUNG</name>
<evidence type="ECO:0000256" key="2">
    <source>
        <dbReference type="PROSITE-ProRule" id="PRU00168"/>
    </source>
</evidence>
<feature type="compositionally biased region" description="Polar residues" evidence="3">
    <location>
        <begin position="169"/>
        <end position="184"/>
    </location>
</feature>
<evidence type="ECO:0000259" key="5">
    <source>
        <dbReference type="PROSITE" id="PS50212"/>
    </source>
</evidence>
<comment type="caution">
    <text evidence="6">The sequence shown here is derived from an EMBL/GenBank/DDBJ whole genome shotgun (WGS) entry which is preliminary data.</text>
</comment>
<dbReference type="PROSITE" id="PS50009">
    <property type="entry name" value="RASGEF_CAT"/>
    <property type="match status" value="1"/>
</dbReference>
<dbReference type="InterPro" id="IPR023578">
    <property type="entry name" value="Ras_GEF_dom_sf"/>
</dbReference>
<dbReference type="PANTHER" id="PTHR23113:SF354">
    <property type="entry name" value="BUD SITE SELECTION PROTEIN 5"/>
    <property type="match status" value="1"/>
</dbReference>
<dbReference type="EMBL" id="JAAAUY010000626">
    <property type="protein sequence ID" value="KAF9327810.1"/>
    <property type="molecule type" value="Genomic_DNA"/>
</dbReference>
<feature type="domain" description="Ras-GEF" evidence="4">
    <location>
        <begin position="545"/>
        <end position="782"/>
    </location>
</feature>
<dbReference type="GO" id="GO:0005886">
    <property type="term" value="C:plasma membrane"/>
    <property type="evidence" value="ECO:0007669"/>
    <property type="project" value="TreeGrafter"/>
</dbReference>
<dbReference type="Proteomes" id="UP000696485">
    <property type="component" value="Unassembled WGS sequence"/>
</dbReference>
<dbReference type="SMART" id="SM00147">
    <property type="entry name" value="RasGEF"/>
    <property type="match status" value="1"/>
</dbReference>
<dbReference type="Pfam" id="PF00618">
    <property type="entry name" value="RasGEF_N"/>
    <property type="match status" value="1"/>
</dbReference>
<evidence type="ECO:0000256" key="3">
    <source>
        <dbReference type="SAM" id="MobiDB-lite"/>
    </source>
</evidence>
<accession>A0A9P5VJN1</accession>
<dbReference type="InterPro" id="IPR000651">
    <property type="entry name" value="Ras-like_Gua-exchang_fac_N"/>
</dbReference>
<dbReference type="SUPFAM" id="SSF48366">
    <property type="entry name" value="Ras GEF"/>
    <property type="match status" value="1"/>
</dbReference>
<protein>
    <submittedName>
        <fullName evidence="6">Uncharacterized protein</fullName>
    </submittedName>
</protein>
<dbReference type="PANTHER" id="PTHR23113">
    <property type="entry name" value="GUANINE NUCLEOTIDE EXCHANGE FACTOR"/>
    <property type="match status" value="1"/>
</dbReference>
<proteinExistence type="predicted"/>
<dbReference type="Gene3D" id="1.20.870.10">
    <property type="entry name" value="Son of sevenless (SoS) protein Chain: S domain 1"/>
    <property type="match status" value="1"/>
</dbReference>
<dbReference type="CDD" id="cd06224">
    <property type="entry name" value="REM"/>
    <property type="match status" value="1"/>
</dbReference>
<dbReference type="InterPro" id="IPR001895">
    <property type="entry name" value="RASGEF_cat_dom"/>
</dbReference>
<evidence type="ECO:0000256" key="1">
    <source>
        <dbReference type="ARBA" id="ARBA00022658"/>
    </source>
</evidence>
<dbReference type="Gene3D" id="1.10.840.10">
    <property type="entry name" value="Ras guanine-nucleotide exchange factors catalytic domain"/>
    <property type="match status" value="1"/>
</dbReference>
<dbReference type="GO" id="GO:0007265">
    <property type="term" value="P:Ras protein signal transduction"/>
    <property type="evidence" value="ECO:0007669"/>
    <property type="project" value="TreeGrafter"/>
</dbReference>
<keyword evidence="1 2" id="KW-0344">Guanine-nucleotide releasing factor</keyword>
<evidence type="ECO:0000313" key="6">
    <source>
        <dbReference type="EMBL" id="KAF9327810.1"/>
    </source>
</evidence>
<evidence type="ECO:0000259" key="4">
    <source>
        <dbReference type="PROSITE" id="PS50009"/>
    </source>
</evidence>
<dbReference type="GO" id="GO:0005085">
    <property type="term" value="F:guanyl-nucleotide exchange factor activity"/>
    <property type="evidence" value="ECO:0007669"/>
    <property type="project" value="UniProtKB-KW"/>
</dbReference>
<gene>
    <name evidence="6" type="ORF">BG006_008935</name>
</gene>
<dbReference type="AlphaFoldDB" id="A0A9P5VJN1"/>
<feature type="domain" description="N-terminal Ras-GEF" evidence="5">
    <location>
        <begin position="307"/>
        <end position="438"/>
    </location>
</feature>
<dbReference type="InterPro" id="IPR008937">
    <property type="entry name" value="Ras-like_GEF"/>
</dbReference>
<evidence type="ECO:0000313" key="7">
    <source>
        <dbReference type="Proteomes" id="UP000696485"/>
    </source>
</evidence>
<organism evidence="6 7">
    <name type="scientific">Podila minutissima</name>
    <dbReference type="NCBI Taxonomy" id="64525"/>
    <lineage>
        <taxon>Eukaryota</taxon>
        <taxon>Fungi</taxon>
        <taxon>Fungi incertae sedis</taxon>
        <taxon>Mucoromycota</taxon>
        <taxon>Mortierellomycotina</taxon>
        <taxon>Mortierellomycetes</taxon>
        <taxon>Mortierellales</taxon>
        <taxon>Mortierellaceae</taxon>
        <taxon>Podila</taxon>
    </lineage>
</organism>
<dbReference type="PROSITE" id="PS50212">
    <property type="entry name" value="RASGEF_NTER"/>
    <property type="match status" value="1"/>
</dbReference>
<dbReference type="SMART" id="SM00229">
    <property type="entry name" value="RasGEFN"/>
    <property type="match status" value="1"/>
</dbReference>
<keyword evidence="7" id="KW-1185">Reference proteome</keyword>
<reference evidence="6" key="1">
    <citation type="journal article" date="2020" name="Fungal Divers.">
        <title>Resolving the Mortierellaceae phylogeny through synthesis of multi-gene phylogenetics and phylogenomics.</title>
        <authorList>
            <person name="Vandepol N."/>
            <person name="Liber J."/>
            <person name="Desiro A."/>
            <person name="Na H."/>
            <person name="Kennedy M."/>
            <person name="Barry K."/>
            <person name="Grigoriev I.V."/>
            <person name="Miller A.N."/>
            <person name="O'Donnell K."/>
            <person name="Stajich J.E."/>
            <person name="Bonito G."/>
        </authorList>
    </citation>
    <scope>NUCLEOTIDE SEQUENCE</scope>
    <source>
        <strain evidence="6">NVP1</strain>
    </source>
</reference>
<dbReference type="InterPro" id="IPR036964">
    <property type="entry name" value="RASGEF_cat_dom_sf"/>
</dbReference>
<sequence>MECLNRGIESTDTDRLLRTTFQASEPVAVFLSSIEDILKRVSTQQQWDVKELAAFCAQLATTLNDLFRVIQNIKYDLQNPSTAHSHPVEGVLIKLMAYTSDLLRSLIDMERLFRTPALAMAQPHPQDSSEVASGTPCVNVITTVEGPEQNEQCGRKASEWRPSGFTEARFTSNDATRAQSSPELTPSPEGPPSNPACNVMTLSRKFVSLSALNSHYKNLTTEQDLQPQQDPLKMRPAAGIRRRSSPMMILDQNVLESESNSKESIPWVEQLQKDLDSVAFRDSEYKEYNNSWFFGTDYNEDEATFNENNQLTGATLAAYIELLTPHRAGADPTLISTFFITFRLFSTPSEVVSLLIQRFNLQPPARLDVRQSKLWAQKKQDRVRQSVYTALKTWVDNYWVAKKDNEALTALLAFTKCELLKVLPTQANRLLESLNLMQMNTSGLKVHTLSKARSYDYINLRRTKDYSTEHAGAGFGRDRAKVAVELSFALDGTMSRSSSSNGISSRAGSFLGLRGTPPAPSVNKSLLNALSNDRTLRTVPVTEIMPVELARQLTLFVSKMFLDIPYLELLTRDRPNCSKMAKTAIEITTWIIETIVDQSDLKKRVEMIKYWIKVGEECLKLNNFDTLTAITCAIDSSPIHRLSATWEAITSDYCARFQQLQRMVSTKYNYRDYRAKLRSTEGACIPFLGLFLTAVTHIADGNAAFQEADMPYAEDSNVASTKPMLIRYCRFHYLANTVQEFRRFQTRYELLLVPHLREYIVQCLQGLDWQRNIDKSNAIEPGTNVSIKGGVARSSNVSRGSTFGFFGSIRNANPTNKNRNQGMAIFRRRAPQPDSAPQASSLNGEAVIIKRTRKRDIFHLGPRK</sequence>
<feature type="region of interest" description="Disordered" evidence="3">
    <location>
        <begin position="169"/>
        <end position="197"/>
    </location>
</feature>